<gene>
    <name evidence="1" type="ORF">EB241_12575</name>
</gene>
<dbReference type="PANTHER" id="PTHR47515">
    <property type="entry name" value="LOW CALCIUM RESPONSE LOCUS PROTEIN T"/>
    <property type="match status" value="1"/>
</dbReference>
<protein>
    <recommendedName>
        <fullName evidence="3">Transposase</fullName>
    </recommendedName>
</protein>
<name>A0A3N6SH97_9GAMM</name>
<reference evidence="1 2" key="1">
    <citation type="submission" date="2018-10" db="EMBL/GenBank/DDBJ databases">
        <title>Draft genome sequence for the type isolate of Erwinia psidii, agent causal of bacterial blight in guava (Psidium guajava) and wilt and die-back of Eucalyptus spp.</title>
        <authorList>
            <person name="Hermenegildo P.S."/>
            <person name="Santos S.A."/>
            <person name="Guimaraes L.M.S."/>
            <person name="Vidigal P.M.P."/>
            <person name="Pereira I.C."/>
            <person name="Badel J.L."/>
            <person name="Alfenas-Zerbini P."/>
            <person name="Ferreira M.A.S.V."/>
            <person name="Alfenas A.C."/>
        </authorList>
    </citation>
    <scope>NUCLEOTIDE SEQUENCE [LARGE SCALE GENOMIC DNA]</scope>
    <source>
        <strain evidence="1 2">IBSBF 435</strain>
    </source>
</reference>
<organism evidence="1 2">
    <name type="scientific">Erwinia psidii</name>
    <dbReference type="NCBI Taxonomy" id="69224"/>
    <lineage>
        <taxon>Bacteria</taxon>
        <taxon>Pseudomonadati</taxon>
        <taxon>Pseudomonadota</taxon>
        <taxon>Gammaproteobacteria</taxon>
        <taxon>Enterobacterales</taxon>
        <taxon>Erwiniaceae</taxon>
        <taxon>Erwinia</taxon>
    </lineage>
</organism>
<comment type="caution">
    <text evidence="1">The sequence shown here is derived from an EMBL/GenBank/DDBJ whole genome shotgun (WGS) entry which is preliminary data.</text>
</comment>
<evidence type="ECO:0008006" key="3">
    <source>
        <dbReference type="Google" id="ProtNLM"/>
    </source>
</evidence>
<dbReference type="PANTHER" id="PTHR47515:SF3">
    <property type="entry name" value="INTEGRASE CORE DOMAIN PROTEIN"/>
    <property type="match status" value="1"/>
</dbReference>
<evidence type="ECO:0000313" key="2">
    <source>
        <dbReference type="Proteomes" id="UP000279457"/>
    </source>
</evidence>
<evidence type="ECO:0000313" key="1">
    <source>
        <dbReference type="EMBL" id="RQM38101.1"/>
    </source>
</evidence>
<accession>A0A3N6SH97</accession>
<sequence>MRRIYRLLKLNFRRKGKKHLSRRDPLPLAVPETQNQCRPLDFMHNVLTCGQRFRMFKVVDNCHREALTVEIDLNIPAQRAVRVPDRLINNNQTTGCITLLTASPSGRTKREAVIETHYETARKRYPI</sequence>
<dbReference type="AlphaFoldDB" id="A0A3N6SH97"/>
<dbReference type="Proteomes" id="UP000279457">
    <property type="component" value="Unassembled WGS sequence"/>
</dbReference>
<dbReference type="EMBL" id="RHHM01000008">
    <property type="protein sequence ID" value="RQM38101.1"/>
    <property type="molecule type" value="Genomic_DNA"/>
</dbReference>
<keyword evidence="2" id="KW-1185">Reference proteome</keyword>
<proteinExistence type="predicted"/>